<keyword evidence="4" id="KW-1185">Reference proteome</keyword>
<gene>
    <name evidence="3" type="ORF">IFO69_12110</name>
</gene>
<feature type="signal peptide" evidence="1">
    <location>
        <begin position="1"/>
        <end position="22"/>
    </location>
</feature>
<dbReference type="Proteomes" id="UP000647133">
    <property type="component" value="Unassembled WGS sequence"/>
</dbReference>
<dbReference type="InterPro" id="IPR038637">
    <property type="entry name" value="NPCBM_sf"/>
</dbReference>
<comment type="caution">
    <text evidence="3">The sequence shown here is derived from an EMBL/GenBank/DDBJ whole genome shotgun (WGS) entry which is preliminary data.</text>
</comment>
<proteinExistence type="predicted"/>
<evidence type="ECO:0000313" key="3">
    <source>
        <dbReference type="EMBL" id="MBD8489490.1"/>
    </source>
</evidence>
<keyword evidence="1" id="KW-0732">Signal</keyword>
<feature type="chain" id="PRO_5045047041" evidence="1">
    <location>
        <begin position="23"/>
        <end position="928"/>
    </location>
</feature>
<protein>
    <submittedName>
        <fullName evidence="3">NPCBM/NEW2 domain-containing protein</fullName>
    </submittedName>
</protein>
<feature type="domain" description="Glycosyl hydrolase family 98 putative carbohydrate-binding module" evidence="2">
    <location>
        <begin position="22"/>
        <end position="198"/>
    </location>
</feature>
<accession>A0ABR9ALA3</accession>
<evidence type="ECO:0000313" key="4">
    <source>
        <dbReference type="Proteomes" id="UP000647133"/>
    </source>
</evidence>
<name>A0ABR9ALA3_9BACT</name>
<evidence type="ECO:0000256" key="1">
    <source>
        <dbReference type="SAM" id="SignalP"/>
    </source>
</evidence>
<dbReference type="SMART" id="SM00776">
    <property type="entry name" value="NPCBM"/>
    <property type="match status" value="1"/>
</dbReference>
<dbReference type="InterPro" id="IPR008979">
    <property type="entry name" value="Galactose-bd-like_sf"/>
</dbReference>
<dbReference type="SUPFAM" id="SSF51658">
    <property type="entry name" value="Xylose isomerase-like"/>
    <property type="match status" value="1"/>
</dbReference>
<sequence length="928" mass="105242">MKLFQTLMLLALVFGWSKTIQAQTYTALQDLNISLSEQTYAAPVKNRSVTGEELSIGGEYFSDGIGVHSNSVIKIKMNNGSHFSAKVGVNDSKVDYESENIKTIPLTDGKRIFYEVTSSKKQFVGVEGENGSVDQGSVIFKLVHNGEEIYNSGIMRKGDAAKSIDLDVKGGVLELIVEDAGDGPSGDHAVWVEPKIEFFEIAPVIKPGDFVGEKVEQNSVVREYLLGKLSKLKAVQLPLGQPNYDWLIDHSKAKAEVLKSGEDQLVLSNGLIARTFKLSPNLATIDFTNLMTGETLLRAVSNEGVLTIDGRSYDIGGLSPQPEYGYTLMKWTEELMATQNSFQIQDFEVREITDRLVWKRVRWAMNKEMPSGKEVVFTLEKEGILVKVHFALYDGIPTLSKWIEVINDSDLIVQLNSFKLEQLAMVEGENLVETPENWVKPNIHIQTDYAFGGMQQKTSQETVFWEKDPRYTTQTNYPLNLPCLLEVKPPLGPETAIAVGDTLSTFRVWELPMDSRDEERNGLFIRKMYRTISPWTTENPIFLHLTSTDPEVVKTAVDQCAEVGYEMIILSFGSGMDMEDESEENYRKFRELREYANAKGIELGGYSLLSSRWISEEVDVINPETGKRGGMIFGSSPCLSSEWGYDYFRKIKKFFNQTGMQVFENDGSYPGNVCASTSHAHHNGLGDSQWKQYAQIQGLYQWMRAEGIYMNVPDFYVNSGTNKTGIGYREVNWSLPRERHLMHGRLNIYDGLWDRIPSMCWTFVPLTQYHGGGAAATLEPLKDHLKDYENHMMQNYGSGVQACYRGPRLYDAPETKKLVKEVIGWYKEYRNILNSDIIHLRRPSGKDWDGFMHANPALKEKGLAMFFNPTDKEMVREIKLPLYYTGLTDEAKVREKEGKSVNYTLDREYNIHLKVIIPANSYTWYVIE</sequence>
<dbReference type="EMBL" id="JACYTQ010000003">
    <property type="protein sequence ID" value="MBD8489490.1"/>
    <property type="molecule type" value="Genomic_DNA"/>
</dbReference>
<dbReference type="Pfam" id="PF08305">
    <property type="entry name" value="NPCBM"/>
    <property type="match status" value="1"/>
</dbReference>
<evidence type="ECO:0000259" key="2">
    <source>
        <dbReference type="SMART" id="SM00776"/>
    </source>
</evidence>
<dbReference type="Gene3D" id="2.60.120.1060">
    <property type="entry name" value="NPCBM/NEW2 domain"/>
    <property type="match status" value="2"/>
</dbReference>
<dbReference type="InterPro" id="IPR036237">
    <property type="entry name" value="Xyl_isomerase-like_sf"/>
</dbReference>
<reference evidence="3 4" key="1">
    <citation type="submission" date="2020-09" db="EMBL/GenBank/DDBJ databases">
        <title>Echinicola sp. CAU 1574 isolated from sand of Sido Beach.</title>
        <authorList>
            <person name="Kim W."/>
        </authorList>
    </citation>
    <scope>NUCLEOTIDE SEQUENCE [LARGE SCALE GENOMIC DNA]</scope>
    <source>
        <strain evidence="3 4">CAU 1574</strain>
    </source>
</reference>
<organism evidence="3 4">
    <name type="scientific">Echinicola arenosa</name>
    <dbReference type="NCBI Taxonomy" id="2774144"/>
    <lineage>
        <taxon>Bacteria</taxon>
        <taxon>Pseudomonadati</taxon>
        <taxon>Bacteroidota</taxon>
        <taxon>Cytophagia</taxon>
        <taxon>Cytophagales</taxon>
        <taxon>Cyclobacteriaceae</taxon>
        <taxon>Echinicola</taxon>
    </lineage>
</organism>
<dbReference type="InterPro" id="IPR013222">
    <property type="entry name" value="Glyco_hyd_98_carb-bd"/>
</dbReference>
<dbReference type="SUPFAM" id="SSF49785">
    <property type="entry name" value="Galactose-binding domain-like"/>
    <property type="match status" value="1"/>
</dbReference>